<evidence type="ECO:0000256" key="2">
    <source>
        <dbReference type="PIRSR" id="PIRSR603542-1"/>
    </source>
</evidence>
<feature type="domain" description="4'-phosphopantetheinyl transferase" evidence="5">
    <location>
        <begin position="110"/>
        <end position="186"/>
    </location>
</feature>
<keyword evidence="3" id="KW-0479">Metal-binding</keyword>
<feature type="binding site" evidence="2">
    <location>
        <begin position="92"/>
        <end position="93"/>
    </location>
    <ligand>
        <name>CoA</name>
        <dbReference type="ChEBI" id="CHEBI:57287"/>
    </ligand>
</feature>
<feature type="binding site" evidence="3">
    <location>
        <position position="115"/>
    </location>
    <ligand>
        <name>Mg(2+)</name>
        <dbReference type="ChEBI" id="CHEBI:18420"/>
    </ligand>
</feature>
<dbReference type="GO" id="GO:0005886">
    <property type="term" value="C:plasma membrane"/>
    <property type="evidence" value="ECO:0007669"/>
    <property type="project" value="TreeGrafter"/>
</dbReference>
<protein>
    <submittedName>
        <fullName evidence="7">Putative Sfp type phosphopantetheinyl transferase</fullName>
        <ecNumber evidence="7">2.7.8.-</ecNumber>
    </submittedName>
</protein>
<keyword evidence="4" id="KW-0732">Signal</keyword>
<evidence type="ECO:0000259" key="5">
    <source>
        <dbReference type="Pfam" id="PF01648"/>
    </source>
</evidence>
<accession>B0B501</accession>
<feature type="binding site" evidence="2">
    <location>
        <position position="163"/>
    </location>
    <ligand>
        <name>CoA</name>
        <dbReference type="ChEBI" id="CHEBI:57287"/>
    </ligand>
</feature>
<feature type="binding site" evidence="3">
    <location>
        <position position="116"/>
    </location>
    <ligand>
        <name>Mg(2+)</name>
        <dbReference type="ChEBI" id="CHEBI:18420"/>
    </ligand>
</feature>
<feature type="binding site" evidence="2">
    <location>
        <position position="173"/>
    </location>
    <ligand>
        <name>CoA</name>
        <dbReference type="ChEBI" id="CHEBI:57287"/>
    </ligand>
</feature>
<evidence type="ECO:0000256" key="1">
    <source>
        <dbReference type="ARBA" id="ARBA00022679"/>
    </source>
</evidence>
<dbReference type="GO" id="GO:0009366">
    <property type="term" value="C:enterobactin synthetase complex"/>
    <property type="evidence" value="ECO:0007669"/>
    <property type="project" value="InterPro"/>
</dbReference>
<feature type="chain" id="PRO_5002747526" evidence="4">
    <location>
        <begin position="23"/>
        <end position="251"/>
    </location>
</feature>
<dbReference type="Pfam" id="PF17837">
    <property type="entry name" value="4PPT_N"/>
    <property type="match status" value="1"/>
</dbReference>
<feature type="domain" description="4'-phosphopantetheinyl transferase N-terminal" evidence="6">
    <location>
        <begin position="36"/>
        <end position="103"/>
    </location>
</feature>
<comment type="cofactor">
    <cofactor evidence="3">
        <name>Mg(2+)</name>
        <dbReference type="ChEBI" id="CHEBI:18420"/>
    </cofactor>
</comment>
<keyword evidence="1 7" id="KW-0808">Transferase</keyword>
<dbReference type="PANTHER" id="PTHR38096">
    <property type="entry name" value="ENTEROBACTIN SYNTHASE COMPONENT D"/>
    <property type="match status" value="1"/>
</dbReference>
<dbReference type="Pfam" id="PF01648">
    <property type="entry name" value="ACPS"/>
    <property type="match status" value="1"/>
</dbReference>
<proteinExistence type="predicted"/>
<dbReference type="GO" id="GO:0000287">
    <property type="term" value="F:magnesium ion binding"/>
    <property type="evidence" value="ECO:0007669"/>
    <property type="project" value="InterPro"/>
</dbReference>
<dbReference type="GO" id="GO:0008897">
    <property type="term" value="F:holo-[acyl-carrier-protein] synthase activity"/>
    <property type="evidence" value="ECO:0007669"/>
    <property type="project" value="InterPro"/>
</dbReference>
<dbReference type="InterPro" id="IPR037143">
    <property type="entry name" value="4-PPantetheinyl_Trfase_dom_sf"/>
</dbReference>
<sequence length="251" mass="26771">MITGSVGTGLLSALLPSGVAVAELFADPPHIDLHPQEAAVVAGAVDKRRREFAAVRLCARAALRRIGATPGPIVPGPKGAPQWPDGVVGSMTHCDGYRAAAVAHRTMFASIGIDAEPHAALPEGVEKLTALPEERTALSRLAVTHPRVHWDRLLFSAKESVYKAWFPLTGRWLDFMECAITPDPECHTFTADFTVPGPVVGEDRINRFTGRWHAGGDARHVVTAVTVPWPAGKWGGANRSPESLGVYAGGR</sequence>
<dbReference type="SUPFAM" id="SSF56214">
    <property type="entry name" value="4'-phosphopantetheinyl transferase"/>
    <property type="match status" value="1"/>
</dbReference>
<organism evidence="7">
    <name type="scientific">Streptomyces collinus</name>
    <dbReference type="NCBI Taxonomy" id="42684"/>
    <lineage>
        <taxon>Bacteria</taxon>
        <taxon>Bacillati</taxon>
        <taxon>Actinomycetota</taxon>
        <taxon>Actinomycetes</taxon>
        <taxon>Kitasatosporales</taxon>
        <taxon>Streptomycetaceae</taxon>
        <taxon>Streptomyces</taxon>
    </lineage>
</organism>
<dbReference type="Gene3D" id="3.90.470.20">
    <property type="entry name" value="4'-phosphopantetheinyl transferase domain"/>
    <property type="match status" value="1"/>
</dbReference>
<dbReference type="OMA" id="SITHCEQ"/>
<feature type="binding site" evidence="2">
    <location>
        <position position="48"/>
    </location>
    <ligand>
        <name>CoA</name>
        <dbReference type="ChEBI" id="CHEBI:57287"/>
    </ligand>
</feature>
<evidence type="ECO:0000256" key="3">
    <source>
        <dbReference type="PIRSR" id="PIRSR603542-2"/>
    </source>
</evidence>
<feature type="binding site" evidence="2">
    <location>
        <position position="114"/>
    </location>
    <ligand>
        <name>CoA</name>
        <dbReference type="ChEBI" id="CHEBI:57287"/>
    </ligand>
</feature>
<evidence type="ECO:0000313" key="7">
    <source>
        <dbReference type="EMBL" id="CAN89630.1"/>
    </source>
</evidence>
<name>B0B501_STRCU</name>
<dbReference type="PRINTS" id="PR01399">
    <property type="entry name" value="ENTSNTHTASED"/>
</dbReference>
<gene>
    <name evidence="7" type="primary">kirP</name>
</gene>
<feature type="binding site" evidence="2">
    <location>
        <position position="56"/>
    </location>
    <ligand>
        <name>CoA</name>
        <dbReference type="ChEBI" id="CHEBI:57287"/>
    </ligand>
</feature>
<dbReference type="AlphaFoldDB" id="B0B501"/>
<dbReference type="EMBL" id="AM746336">
    <property type="protein sequence ID" value="CAN89630.1"/>
    <property type="molecule type" value="Genomic_DNA"/>
</dbReference>
<dbReference type="PANTHER" id="PTHR38096:SF1">
    <property type="entry name" value="ENTEROBACTIN SYNTHASE COMPONENT D"/>
    <property type="match status" value="1"/>
</dbReference>
<feature type="binding site" evidence="2">
    <location>
        <position position="159"/>
    </location>
    <ligand>
        <name>CoA</name>
        <dbReference type="ChEBI" id="CHEBI:57287"/>
    </ligand>
</feature>
<feature type="signal peptide" evidence="4">
    <location>
        <begin position="1"/>
        <end position="22"/>
    </location>
</feature>
<dbReference type="InterPro" id="IPR003542">
    <property type="entry name" value="Enbac_synth_compD-like"/>
</dbReference>
<dbReference type="InterPro" id="IPR008278">
    <property type="entry name" value="4-PPantetheinyl_Trfase_dom"/>
</dbReference>
<evidence type="ECO:0000259" key="6">
    <source>
        <dbReference type="Pfam" id="PF17837"/>
    </source>
</evidence>
<keyword evidence="3" id="KW-0460">Magnesium</keyword>
<dbReference type="InterPro" id="IPR041354">
    <property type="entry name" value="4PPT_N"/>
</dbReference>
<reference evidence="7" key="1">
    <citation type="journal article" date="2008" name="Chem. Biol.">
        <title>Molecular Analysis of the Kirromycin Biosynthetic Gene Cluster Revealed beta-Alanine as Precursor of the Pyridone Moiety.</title>
        <authorList>
            <person name="Weber T."/>
            <person name="Laiple K.J."/>
            <person name="Pross E.K."/>
            <person name="Textor A."/>
            <person name="Grond S."/>
            <person name="Welzel K."/>
            <person name="Pelzer S."/>
            <person name="Vente A."/>
            <person name="Wohlleben W."/>
        </authorList>
    </citation>
    <scope>NUCLEOTIDE SEQUENCE</scope>
    <source>
        <strain evidence="7">Tu 365</strain>
    </source>
</reference>
<dbReference type="EC" id="2.7.8.-" evidence="7"/>
<evidence type="ECO:0000256" key="4">
    <source>
        <dbReference type="SAM" id="SignalP"/>
    </source>
</evidence>
<feature type="binding site" evidence="3">
    <location>
        <position position="114"/>
    </location>
    <ligand>
        <name>Mg(2+)</name>
        <dbReference type="ChEBI" id="CHEBI:18420"/>
    </ligand>
</feature>
<dbReference type="GO" id="GO:0009239">
    <property type="term" value="P:enterobactin biosynthetic process"/>
    <property type="evidence" value="ECO:0007669"/>
    <property type="project" value="InterPro"/>
</dbReference>